<protein>
    <submittedName>
        <fullName evidence="1">Uncharacterized protein</fullName>
    </submittedName>
</protein>
<reference evidence="1 2" key="1">
    <citation type="journal article" date="2006" name="Science">
        <title>The genome of black cottonwood, Populus trichocarpa (Torr. &amp; Gray).</title>
        <authorList>
            <person name="Tuskan G.A."/>
            <person name="Difazio S."/>
            <person name="Jansson S."/>
            <person name="Bohlmann J."/>
            <person name="Grigoriev I."/>
            <person name="Hellsten U."/>
            <person name="Putnam N."/>
            <person name="Ralph S."/>
            <person name="Rombauts S."/>
            <person name="Salamov A."/>
            <person name="Schein J."/>
            <person name="Sterck L."/>
            <person name="Aerts A."/>
            <person name="Bhalerao R.R."/>
            <person name="Bhalerao R.P."/>
            <person name="Blaudez D."/>
            <person name="Boerjan W."/>
            <person name="Brun A."/>
            <person name="Brunner A."/>
            <person name="Busov V."/>
            <person name="Campbell M."/>
            <person name="Carlson J."/>
            <person name="Chalot M."/>
            <person name="Chapman J."/>
            <person name="Chen G.L."/>
            <person name="Cooper D."/>
            <person name="Coutinho P.M."/>
            <person name="Couturier J."/>
            <person name="Covert S."/>
            <person name="Cronk Q."/>
            <person name="Cunningham R."/>
            <person name="Davis J."/>
            <person name="Degroeve S."/>
            <person name="Dejardin A."/>
            <person name="Depamphilis C."/>
            <person name="Detter J."/>
            <person name="Dirks B."/>
            <person name="Dubchak I."/>
            <person name="Duplessis S."/>
            <person name="Ehlting J."/>
            <person name="Ellis B."/>
            <person name="Gendler K."/>
            <person name="Goodstein D."/>
            <person name="Gribskov M."/>
            <person name="Grimwood J."/>
            <person name="Groover A."/>
            <person name="Gunter L."/>
            <person name="Hamberger B."/>
            <person name="Heinze B."/>
            <person name="Helariutta Y."/>
            <person name="Henrissat B."/>
            <person name="Holligan D."/>
            <person name="Holt R."/>
            <person name="Huang W."/>
            <person name="Islam-Faridi N."/>
            <person name="Jones S."/>
            <person name="Jones-Rhoades M."/>
            <person name="Jorgensen R."/>
            <person name="Joshi C."/>
            <person name="Kangasjarvi J."/>
            <person name="Karlsson J."/>
            <person name="Kelleher C."/>
            <person name="Kirkpatrick R."/>
            <person name="Kirst M."/>
            <person name="Kohler A."/>
            <person name="Kalluri U."/>
            <person name="Larimer F."/>
            <person name="Leebens-Mack J."/>
            <person name="Leple J.C."/>
            <person name="Locascio P."/>
            <person name="Lou Y."/>
            <person name="Lucas S."/>
            <person name="Martin F."/>
            <person name="Montanini B."/>
            <person name="Napoli C."/>
            <person name="Nelson D.R."/>
            <person name="Nelson C."/>
            <person name="Nieminen K."/>
            <person name="Nilsson O."/>
            <person name="Pereda V."/>
            <person name="Peter G."/>
            <person name="Philippe R."/>
            <person name="Pilate G."/>
            <person name="Poliakov A."/>
            <person name="Razumovskaya J."/>
            <person name="Richardson P."/>
            <person name="Rinaldi C."/>
            <person name="Ritland K."/>
            <person name="Rouze P."/>
            <person name="Ryaboy D."/>
            <person name="Schmutz J."/>
            <person name="Schrader J."/>
            <person name="Segerman B."/>
            <person name="Shin H."/>
            <person name="Siddiqui A."/>
            <person name="Sterky F."/>
            <person name="Terry A."/>
            <person name="Tsai C.J."/>
            <person name="Uberbacher E."/>
            <person name="Unneberg P."/>
            <person name="Vahala J."/>
            <person name="Wall K."/>
            <person name="Wessler S."/>
            <person name="Yang G."/>
            <person name="Yin T."/>
            <person name="Douglas C."/>
            <person name="Marra M."/>
            <person name="Sandberg G."/>
            <person name="Van de Peer Y."/>
            <person name="Rokhsar D."/>
        </authorList>
    </citation>
    <scope>NUCLEOTIDE SEQUENCE [LARGE SCALE GENOMIC DNA]</scope>
    <source>
        <strain evidence="2">cv. Nisqually</strain>
    </source>
</reference>
<accession>A0ACC0T6S2</accession>
<proteinExistence type="predicted"/>
<evidence type="ECO:0000313" key="1">
    <source>
        <dbReference type="EMBL" id="KAI9397222.1"/>
    </source>
</evidence>
<keyword evidence="2" id="KW-1185">Reference proteome</keyword>
<dbReference type="EMBL" id="CM009292">
    <property type="protein sequence ID" value="KAI9397222.1"/>
    <property type="molecule type" value="Genomic_DNA"/>
</dbReference>
<name>A0ACC0T6S2_POPTR</name>
<organism evidence="1 2">
    <name type="scientific">Populus trichocarpa</name>
    <name type="common">Western balsam poplar</name>
    <name type="synonym">Populus balsamifera subsp. trichocarpa</name>
    <dbReference type="NCBI Taxonomy" id="3694"/>
    <lineage>
        <taxon>Eukaryota</taxon>
        <taxon>Viridiplantae</taxon>
        <taxon>Streptophyta</taxon>
        <taxon>Embryophyta</taxon>
        <taxon>Tracheophyta</taxon>
        <taxon>Spermatophyta</taxon>
        <taxon>Magnoliopsida</taxon>
        <taxon>eudicotyledons</taxon>
        <taxon>Gunneridae</taxon>
        <taxon>Pentapetalae</taxon>
        <taxon>rosids</taxon>
        <taxon>fabids</taxon>
        <taxon>Malpighiales</taxon>
        <taxon>Salicaceae</taxon>
        <taxon>Saliceae</taxon>
        <taxon>Populus</taxon>
    </lineage>
</organism>
<comment type="caution">
    <text evidence="1">The sequence shown here is derived from an EMBL/GenBank/DDBJ whole genome shotgun (WGS) entry which is preliminary data.</text>
</comment>
<dbReference type="Proteomes" id="UP000006729">
    <property type="component" value="Chromosome 3"/>
</dbReference>
<gene>
    <name evidence="1" type="ORF">POPTR_003G012451v4</name>
</gene>
<sequence>MREWPREELCGGRLVLWFCFWPREGRCGWRLRVRVALWSGLKKEDEIAKGRKWQLRGIWFSGFKGRGADFCVKEIGKAKGGGASAPEIKKIRFRFFYGLGFSFFSKFAST</sequence>
<evidence type="ECO:0000313" key="2">
    <source>
        <dbReference type="Proteomes" id="UP000006729"/>
    </source>
</evidence>